<proteinExistence type="predicted"/>
<keyword evidence="3" id="KW-0804">Transcription</keyword>
<sequence length="189" mass="21927">MDLNTIYIKNMVCPRCIEVVNNISNELNIDIKDIKLGKLESYSEINEDLKLKLGVLLKQRGFEILEDNNKQIVEQIKSLIITQIHHSKASLSTNFSEYIATTLHHKYTSLSRLFSSLEGTTIERYILKQKVEHVKELLFYKEYTLSEIAYQMNYSSVAHLSSQFKKETGMSPSQFKKIKEPKHKPLDSI</sequence>
<protein>
    <recommendedName>
        <fullName evidence="4">HTH araC/xylS-type domain-containing protein</fullName>
    </recommendedName>
</protein>
<name>A0ABP8CI25_9FLAO</name>
<evidence type="ECO:0000259" key="4">
    <source>
        <dbReference type="PROSITE" id="PS01124"/>
    </source>
</evidence>
<dbReference type="InterPro" id="IPR018060">
    <property type="entry name" value="HTH_AraC"/>
</dbReference>
<dbReference type="SMART" id="SM00342">
    <property type="entry name" value="HTH_ARAC"/>
    <property type="match status" value="1"/>
</dbReference>
<dbReference type="EMBL" id="BAABCA010000008">
    <property type="protein sequence ID" value="GAA4239312.1"/>
    <property type="molecule type" value="Genomic_DNA"/>
</dbReference>
<feature type="domain" description="HTH araC/xylS-type" evidence="4">
    <location>
        <begin position="74"/>
        <end position="178"/>
    </location>
</feature>
<keyword evidence="6" id="KW-1185">Reference proteome</keyword>
<organism evidence="5 6">
    <name type="scientific">Postechiella marina</name>
    <dbReference type="NCBI Taxonomy" id="943941"/>
    <lineage>
        <taxon>Bacteria</taxon>
        <taxon>Pseudomonadati</taxon>
        <taxon>Bacteroidota</taxon>
        <taxon>Flavobacteriia</taxon>
        <taxon>Flavobacteriales</taxon>
        <taxon>Flavobacteriaceae</taxon>
        <taxon>Postechiella</taxon>
    </lineage>
</organism>
<dbReference type="PANTHER" id="PTHR43280:SF2">
    <property type="entry name" value="HTH-TYPE TRANSCRIPTIONAL REGULATOR EXSA"/>
    <property type="match status" value="1"/>
</dbReference>
<comment type="caution">
    <text evidence="5">The sequence shown here is derived from an EMBL/GenBank/DDBJ whole genome shotgun (WGS) entry which is preliminary data.</text>
</comment>
<evidence type="ECO:0000256" key="3">
    <source>
        <dbReference type="ARBA" id="ARBA00023163"/>
    </source>
</evidence>
<dbReference type="RefSeq" id="WP_344789480.1">
    <property type="nucleotide sequence ID" value="NZ_BAABCA010000008.1"/>
</dbReference>
<keyword evidence="1" id="KW-0805">Transcription regulation</keyword>
<evidence type="ECO:0000313" key="5">
    <source>
        <dbReference type="EMBL" id="GAA4239312.1"/>
    </source>
</evidence>
<dbReference type="PROSITE" id="PS01124">
    <property type="entry name" value="HTH_ARAC_FAMILY_2"/>
    <property type="match status" value="1"/>
</dbReference>
<dbReference type="Pfam" id="PF12833">
    <property type="entry name" value="HTH_18"/>
    <property type="match status" value="1"/>
</dbReference>
<reference evidence="6" key="1">
    <citation type="journal article" date="2019" name="Int. J. Syst. Evol. Microbiol.">
        <title>The Global Catalogue of Microorganisms (GCM) 10K type strain sequencing project: providing services to taxonomists for standard genome sequencing and annotation.</title>
        <authorList>
            <consortium name="The Broad Institute Genomics Platform"/>
            <consortium name="The Broad Institute Genome Sequencing Center for Infectious Disease"/>
            <person name="Wu L."/>
            <person name="Ma J."/>
        </authorList>
    </citation>
    <scope>NUCLEOTIDE SEQUENCE [LARGE SCALE GENOMIC DNA]</scope>
    <source>
        <strain evidence="6">JCM 17630</strain>
    </source>
</reference>
<evidence type="ECO:0000256" key="2">
    <source>
        <dbReference type="ARBA" id="ARBA00023125"/>
    </source>
</evidence>
<accession>A0ABP8CI25</accession>
<dbReference type="SUPFAM" id="SSF46689">
    <property type="entry name" value="Homeodomain-like"/>
    <property type="match status" value="1"/>
</dbReference>
<dbReference type="InterPro" id="IPR018062">
    <property type="entry name" value="HTH_AraC-typ_CS"/>
</dbReference>
<gene>
    <name evidence="5" type="ORF">GCM10022291_33120</name>
</gene>
<evidence type="ECO:0000256" key="1">
    <source>
        <dbReference type="ARBA" id="ARBA00023015"/>
    </source>
</evidence>
<keyword evidence="2" id="KW-0238">DNA-binding</keyword>
<evidence type="ECO:0000313" key="6">
    <source>
        <dbReference type="Proteomes" id="UP001501496"/>
    </source>
</evidence>
<dbReference type="PANTHER" id="PTHR43280">
    <property type="entry name" value="ARAC-FAMILY TRANSCRIPTIONAL REGULATOR"/>
    <property type="match status" value="1"/>
</dbReference>
<dbReference type="PROSITE" id="PS00041">
    <property type="entry name" value="HTH_ARAC_FAMILY_1"/>
    <property type="match status" value="1"/>
</dbReference>
<dbReference type="InterPro" id="IPR009057">
    <property type="entry name" value="Homeodomain-like_sf"/>
</dbReference>
<dbReference type="Gene3D" id="1.10.10.60">
    <property type="entry name" value="Homeodomain-like"/>
    <property type="match status" value="1"/>
</dbReference>
<dbReference type="Proteomes" id="UP001501496">
    <property type="component" value="Unassembled WGS sequence"/>
</dbReference>